<dbReference type="SUPFAM" id="SSF81321">
    <property type="entry name" value="Family A G protein-coupled receptor-like"/>
    <property type="match status" value="1"/>
</dbReference>
<name>A0AAJ6QT14_9ACAR</name>
<evidence type="ECO:0000256" key="11">
    <source>
        <dbReference type="SAM" id="Phobius"/>
    </source>
</evidence>
<dbReference type="InterPro" id="IPR050332">
    <property type="entry name" value="GPCR_2"/>
</dbReference>
<dbReference type="Gene3D" id="4.10.1240.10">
    <property type="entry name" value="GPCR, family 2, extracellular hormone receptor domain"/>
    <property type="match status" value="1"/>
</dbReference>
<accession>A0AAJ6QT14</accession>
<feature type="transmembrane region" description="Helical" evidence="11">
    <location>
        <begin position="404"/>
        <end position="424"/>
    </location>
</feature>
<evidence type="ECO:0000313" key="14">
    <source>
        <dbReference type="Proteomes" id="UP000694867"/>
    </source>
</evidence>
<evidence type="ECO:0000256" key="8">
    <source>
        <dbReference type="ARBA" id="ARBA00023170"/>
    </source>
</evidence>
<evidence type="ECO:0000256" key="2">
    <source>
        <dbReference type="ARBA" id="ARBA00005314"/>
    </source>
</evidence>
<evidence type="ECO:0000256" key="1">
    <source>
        <dbReference type="ARBA" id="ARBA00004651"/>
    </source>
</evidence>
<keyword evidence="9" id="KW-0807">Transducer</keyword>
<keyword evidence="14" id="KW-1185">Reference proteome</keyword>
<dbReference type="GO" id="GO:0007166">
    <property type="term" value="P:cell surface receptor signaling pathway"/>
    <property type="evidence" value="ECO:0007669"/>
    <property type="project" value="InterPro"/>
</dbReference>
<keyword evidence="8" id="KW-0675">Receptor</keyword>
<dbReference type="SUPFAM" id="SSF111418">
    <property type="entry name" value="Hormone receptor domain"/>
    <property type="match status" value="1"/>
</dbReference>
<evidence type="ECO:0000256" key="10">
    <source>
        <dbReference type="SAM" id="MobiDB-lite"/>
    </source>
</evidence>
<dbReference type="PRINTS" id="PR00249">
    <property type="entry name" value="GPCRSECRETIN"/>
</dbReference>
<dbReference type="RefSeq" id="XP_003743145.2">
    <property type="nucleotide sequence ID" value="XM_003743097.2"/>
</dbReference>
<dbReference type="PANTHER" id="PTHR45620">
    <property type="entry name" value="PDF RECEPTOR-LIKE PROTEIN-RELATED"/>
    <property type="match status" value="1"/>
</dbReference>
<keyword evidence="5 11" id="KW-1133">Transmembrane helix</keyword>
<dbReference type="GO" id="GO:0007188">
    <property type="term" value="P:adenylate cyclase-modulating G protein-coupled receptor signaling pathway"/>
    <property type="evidence" value="ECO:0007669"/>
    <property type="project" value="TreeGrafter"/>
</dbReference>
<dbReference type="PANTHER" id="PTHR45620:SF15">
    <property type="entry name" value="DIURETIC HORMONE 44 RECEPTOR 1-RELATED"/>
    <property type="match status" value="1"/>
</dbReference>
<keyword evidence="4 11" id="KW-0812">Transmembrane</keyword>
<dbReference type="Gene3D" id="1.20.1070.10">
    <property type="entry name" value="Rhodopsin 7-helix transmembrane proteins"/>
    <property type="match status" value="1"/>
</dbReference>
<dbReference type="GO" id="GO:0005886">
    <property type="term" value="C:plasma membrane"/>
    <property type="evidence" value="ECO:0007669"/>
    <property type="project" value="UniProtKB-SubCell"/>
</dbReference>
<dbReference type="AlphaFoldDB" id="A0AAJ6QT14"/>
<evidence type="ECO:0000256" key="4">
    <source>
        <dbReference type="ARBA" id="ARBA00022692"/>
    </source>
</evidence>
<feature type="compositionally biased region" description="Polar residues" evidence="10">
    <location>
        <begin position="446"/>
        <end position="463"/>
    </location>
</feature>
<feature type="transmembrane region" description="Helical" evidence="11">
    <location>
        <begin position="295"/>
        <end position="314"/>
    </location>
</feature>
<dbReference type="GO" id="GO:0017046">
    <property type="term" value="F:peptide hormone binding"/>
    <property type="evidence" value="ECO:0007669"/>
    <property type="project" value="TreeGrafter"/>
</dbReference>
<dbReference type="Pfam" id="PF00002">
    <property type="entry name" value="7tm_2"/>
    <property type="match status" value="1"/>
</dbReference>
<dbReference type="InterPro" id="IPR017981">
    <property type="entry name" value="GPCR_2-like_7TM"/>
</dbReference>
<keyword evidence="7 11" id="KW-0472">Membrane</keyword>
<dbReference type="GO" id="GO:0008528">
    <property type="term" value="F:G protein-coupled peptide receptor activity"/>
    <property type="evidence" value="ECO:0007669"/>
    <property type="project" value="TreeGrafter"/>
</dbReference>
<evidence type="ECO:0000256" key="3">
    <source>
        <dbReference type="ARBA" id="ARBA00022475"/>
    </source>
</evidence>
<dbReference type="PROSITE" id="PS50261">
    <property type="entry name" value="G_PROTEIN_RECEP_F2_4"/>
    <property type="match status" value="1"/>
</dbReference>
<feature type="domain" description="G-protein coupled receptors family 2 profile 1" evidence="12">
    <location>
        <begin position="58"/>
        <end position="157"/>
    </location>
</feature>
<evidence type="ECO:0000313" key="15">
    <source>
        <dbReference type="RefSeq" id="XP_003743145.2"/>
    </source>
</evidence>
<feature type="transmembrane region" description="Helical" evidence="11">
    <location>
        <begin position="267"/>
        <end position="283"/>
    </location>
</feature>
<evidence type="ECO:0000256" key="6">
    <source>
        <dbReference type="ARBA" id="ARBA00023040"/>
    </source>
</evidence>
<dbReference type="PROSITE" id="PS50227">
    <property type="entry name" value="G_PROTEIN_RECEP_F2_3"/>
    <property type="match status" value="1"/>
</dbReference>
<dbReference type="GeneID" id="100897685"/>
<feature type="transmembrane region" description="Helical" evidence="11">
    <location>
        <begin position="341"/>
        <end position="362"/>
    </location>
</feature>
<keyword evidence="6" id="KW-0297">G-protein coupled receptor</keyword>
<evidence type="ECO:0000256" key="5">
    <source>
        <dbReference type="ARBA" id="ARBA00022989"/>
    </source>
</evidence>
<evidence type="ECO:0000259" key="12">
    <source>
        <dbReference type="PROSITE" id="PS50227"/>
    </source>
</evidence>
<dbReference type="InterPro" id="IPR000832">
    <property type="entry name" value="GPCR_2_secretin-like"/>
</dbReference>
<dbReference type="Proteomes" id="UP000694867">
    <property type="component" value="Unplaced"/>
</dbReference>
<evidence type="ECO:0000259" key="13">
    <source>
        <dbReference type="PROSITE" id="PS50261"/>
    </source>
</evidence>
<keyword evidence="3" id="KW-1003">Cell membrane</keyword>
<proteinExistence type="inferred from homology"/>
<sequence>MTRLANETVYDARKRIREKNHHRHRSPPPPINYTLDLNLASEYNVYDRQYLKITDADECLALQPADVNNSLSPAGRFLSGTFCPPDLDHIACSPPVPANYTLVKHCEHIFRAHYNHTIPADLEPARHFFKNLYAFRRCGSDGSWINSTDYRACESMGNYIDRVAPEPMTPHQLLLGRIMLAGSCSSMFFLLITFYIFSRFRKLHCPRTKVHMCLSLSLFMYSLAAFATSLPNVVNAGHRYLIMPHIRYYPKFCKTTLTVTMYSSTSSVNWMFVEGLLLHSRLTTSIFRQDAPFRLYYFIGYVLPLFFVLPWAYIMEKTQEKSCWVTYGSSPYIRLLTIPRIVALMVNSLFLVNIVRIVLVSGRKRPETNQLTRAIKATAILFPLFGLTHLIYCMRFDDQRIYDIVNAFLHPMQGTFVSIIYCFMNAEVQNAVRHAYSRTLARRQPTGLSSMSQRSQRLNRNKNTITATITSHQASGRRNRRRSEPVDLMEMVPENRRCQESGGGVRCDAV</sequence>
<organism evidence="14 15">
    <name type="scientific">Galendromus occidentalis</name>
    <name type="common">western predatory mite</name>
    <dbReference type="NCBI Taxonomy" id="34638"/>
    <lineage>
        <taxon>Eukaryota</taxon>
        <taxon>Metazoa</taxon>
        <taxon>Ecdysozoa</taxon>
        <taxon>Arthropoda</taxon>
        <taxon>Chelicerata</taxon>
        <taxon>Arachnida</taxon>
        <taxon>Acari</taxon>
        <taxon>Parasitiformes</taxon>
        <taxon>Mesostigmata</taxon>
        <taxon>Gamasina</taxon>
        <taxon>Phytoseioidea</taxon>
        <taxon>Phytoseiidae</taxon>
        <taxon>Typhlodrominae</taxon>
        <taxon>Galendromus</taxon>
    </lineage>
</organism>
<feature type="domain" description="G-protein coupled receptors family 2 profile 2" evidence="13">
    <location>
        <begin position="175"/>
        <end position="425"/>
    </location>
</feature>
<protein>
    <submittedName>
        <fullName evidence="15">Corticotropin-releasing factor receptor 1-like</fullName>
    </submittedName>
</protein>
<evidence type="ECO:0000256" key="7">
    <source>
        <dbReference type="ARBA" id="ARBA00023136"/>
    </source>
</evidence>
<dbReference type="KEGG" id="goe:100897685"/>
<evidence type="ECO:0000256" key="9">
    <source>
        <dbReference type="ARBA" id="ARBA00023224"/>
    </source>
</evidence>
<dbReference type="InterPro" id="IPR001879">
    <property type="entry name" value="GPCR_2_extracellular_dom"/>
</dbReference>
<feature type="transmembrane region" description="Helical" evidence="11">
    <location>
        <begin position="174"/>
        <end position="198"/>
    </location>
</feature>
<comment type="similarity">
    <text evidence="2">Belongs to the G-protein coupled receptor 2 family.</text>
</comment>
<comment type="subcellular location">
    <subcellularLocation>
        <location evidence="1">Cell membrane</location>
        <topology evidence="1">Multi-pass membrane protein</topology>
    </subcellularLocation>
</comment>
<feature type="region of interest" description="Disordered" evidence="10">
    <location>
        <begin position="443"/>
        <end position="463"/>
    </location>
</feature>
<dbReference type="InterPro" id="IPR036445">
    <property type="entry name" value="GPCR_2_extracell_dom_sf"/>
</dbReference>
<feature type="transmembrane region" description="Helical" evidence="11">
    <location>
        <begin position="374"/>
        <end position="392"/>
    </location>
</feature>
<dbReference type="Pfam" id="PF02793">
    <property type="entry name" value="HRM"/>
    <property type="match status" value="1"/>
</dbReference>
<reference evidence="15" key="1">
    <citation type="submission" date="2025-08" db="UniProtKB">
        <authorList>
            <consortium name="RefSeq"/>
        </authorList>
    </citation>
    <scope>IDENTIFICATION</scope>
</reference>
<gene>
    <name evidence="15" type="primary">LOC100897685</name>
</gene>
<feature type="transmembrane region" description="Helical" evidence="11">
    <location>
        <begin position="210"/>
        <end position="230"/>
    </location>
</feature>